<dbReference type="OMA" id="SGGTHFV"/>
<evidence type="ECO:0000256" key="2">
    <source>
        <dbReference type="ARBA" id="ARBA00004316"/>
    </source>
</evidence>
<dbReference type="Proteomes" id="UP000007266">
    <property type="component" value="Linkage group 5"/>
</dbReference>
<dbReference type="PROSITE" id="PS50011">
    <property type="entry name" value="PROTEIN_KINASE_DOM"/>
    <property type="match status" value="1"/>
</dbReference>
<dbReference type="InterPro" id="IPR020635">
    <property type="entry name" value="Tyr_kinase_cat_dom"/>
</dbReference>
<dbReference type="Gene3D" id="1.10.510.10">
    <property type="entry name" value="Transferase(Phosphotransferase) domain 1"/>
    <property type="match status" value="1"/>
</dbReference>
<keyword evidence="6 12" id="KW-0067">ATP-binding</keyword>
<dbReference type="PRINTS" id="PR00193">
    <property type="entry name" value="MYOSINHEAVY"/>
</dbReference>
<feature type="binding site" evidence="12">
    <location>
        <begin position="419"/>
        <end position="426"/>
    </location>
    <ligand>
        <name>ATP</name>
        <dbReference type="ChEBI" id="CHEBI:30616"/>
    </ligand>
</feature>
<dbReference type="PANTHER" id="PTHR46256">
    <property type="entry name" value="AGAP011099-PA"/>
    <property type="match status" value="1"/>
</dbReference>
<evidence type="ECO:0000256" key="11">
    <source>
        <dbReference type="ARBA" id="ARBA00023273"/>
    </source>
</evidence>
<dbReference type="Gene3D" id="3.40.850.10">
    <property type="entry name" value="Kinesin motor domain"/>
    <property type="match status" value="1"/>
</dbReference>
<keyword evidence="10" id="KW-0206">Cytoskeleton</keyword>
<keyword evidence="9 12" id="KW-0009">Actin-binding</keyword>
<dbReference type="GO" id="GO:0000146">
    <property type="term" value="F:microfilament motor activity"/>
    <property type="evidence" value="ECO:0000318"/>
    <property type="project" value="GO_Central"/>
</dbReference>
<dbReference type="InterPro" id="IPR001609">
    <property type="entry name" value="Myosin_head_motor_dom-like"/>
</dbReference>
<reference evidence="16 17" key="1">
    <citation type="journal article" date="2008" name="Nature">
        <title>The genome of the model beetle and pest Tribolium castaneum.</title>
        <authorList>
            <consortium name="Tribolium Genome Sequencing Consortium"/>
            <person name="Richards S."/>
            <person name="Gibbs R.A."/>
            <person name="Weinstock G.M."/>
            <person name="Brown S.J."/>
            <person name="Denell R."/>
            <person name="Beeman R.W."/>
            <person name="Gibbs R."/>
            <person name="Beeman R.W."/>
            <person name="Brown S.J."/>
            <person name="Bucher G."/>
            <person name="Friedrich M."/>
            <person name="Grimmelikhuijzen C.J."/>
            <person name="Klingler M."/>
            <person name="Lorenzen M."/>
            <person name="Richards S."/>
            <person name="Roth S."/>
            <person name="Schroder R."/>
            <person name="Tautz D."/>
            <person name="Zdobnov E.M."/>
            <person name="Muzny D."/>
            <person name="Gibbs R.A."/>
            <person name="Weinstock G.M."/>
            <person name="Attaway T."/>
            <person name="Bell S."/>
            <person name="Buhay C.J."/>
            <person name="Chandrabose M.N."/>
            <person name="Chavez D."/>
            <person name="Clerk-Blankenburg K.P."/>
            <person name="Cree A."/>
            <person name="Dao M."/>
            <person name="Davis C."/>
            <person name="Chacko J."/>
            <person name="Dinh H."/>
            <person name="Dugan-Rocha S."/>
            <person name="Fowler G."/>
            <person name="Garner T.T."/>
            <person name="Garnes J."/>
            <person name="Gnirke A."/>
            <person name="Hawes A."/>
            <person name="Hernandez J."/>
            <person name="Hines S."/>
            <person name="Holder M."/>
            <person name="Hume J."/>
            <person name="Jhangiani S.N."/>
            <person name="Joshi V."/>
            <person name="Khan Z.M."/>
            <person name="Jackson L."/>
            <person name="Kovar C."/>
            <person name="Kowis A."/>
            <person name="Lee S."/>
            <person name="Lewis L.R."/>
            <person name="Margolis J."/>
            <person name="Morgan M."/>
            <person name="Nazareth L.V."/>
            <person name="Nguyen N."/>
            <person name="Okwuonu G."/>
            <person name="Parker D."/>
            <person name="Richards S."/>
            <person name="Ruiz S.J."/>
            <person name="Santibanez J."/>
            <person name="Savard J."/>
            <person name="Scherer S.E."/>
            <person name="Schneider B."/>
            <person name="Sodergren E."/>
            <person name="Tautz D."/>
            <person name="Vattahil S."/>
            <person name="Villasana D."/>
            <person name="White C.S."/>
            <person name="Wright R."/>
            <person name="Park Y."/>
            <person name="Beeman R.W."/>
            <person name="Lord J."/>
            <person name="Oppert B."/>
            <person name="Lorenzen M."/>
            <person name="Brown S."/>
            <person name="Wang L."/>
            <person name="Savard J."/>
            <person name="Tautz D."/>
            <person name="Richards S."/>
            <person name="Weinstock G."/>
            <person name="Gibbs R.A."/>
            <person name="Liu Y."/>
            <person name="Worley K."/>
            <person name="Weinstock G."/>
            <person name="Elsik C.G."/>
            <person name="Reese J.T."/>
            <person name="Elhaik E."/>
            <person name="Landan G."/>
            <person name="Graur D."/>
            <person name="Arensburger P."/>
            <person name="Atkinson P."/>
            <person name="Beeman R.W."/>
            <person name="Beidler J."/>
            <person name="Brown S.J."/>
            <person name="Demuth J.P."/>
            <person name="Drury D.W."/>
            <person name="Du Y.Z."/>
            <person name="Fujiwara H."/>
            <person name="Lorenzen M."/>
            <person name="Maselli V."/>
            <person name="Osanai M."/>
            <person name="Park Y."/>
            <person name="Robertson H.M."/>
            <person name="Tu Z."/>
            <person name="Wang J.J."/>
            <person name="Wang S."/>
            <person name="Richards S."/>
            <person name="Song H."/>
            <person name="Zhang L."/>
            <person name="Sodergren E."/>
            <person name="Werner D."/>
            <person name="Stanke M."/>
            <person name="Morgenstern B."/>
            <person name="Solovyev V."/>
            <person name="Kosarev P."/>
            <person name="Brown G."/>
            <person name="Chen H.C."/>
            <person name="Ermolaeva O."/>
            <person name="Hlavina W."/>
            <person name="Kapustin Y."/>
            <person name="Kiryutin B."/>
            <person name="Kitts P."/>
            <person name="Maglott D."/>
            <person name="Pruitt K."/>
            <person name="Sapojnikov V."/>
            <person name="Souvorov A."/>
            <person name="Mackey A.J."/>
            <person name="Waterhouse R.M."/>
            <person name="Wyder S."/>
            <person name="Zdobnov E.M."/>
            <person name="Zdobnov E.M."/>
            <person name="Wyder S."/>
            <person name="Kriventseva E.V."/>
            <person name="Kadowaki T."/>
            <person name="Bork P."/>
            <person name="Aranda M."/>
            <person name="Bao R."/>
            <person name="Beermann A."/>
            <person name="Berns N."/>
            <person name="Bolognesi R."/>
            <person name="Bonneton F."/>
            <person name="Bopp D."/>
            <person name="Brown S.J."/>
            <person name="Bucher G."/>
            <person name="Butts T."/>
            <person name="Chaumot A."/>
            <person name="Denell R.E."/>
            <person name="Ferrier D.E."/>
            <person name="Friedrich M."/>
            <person name="Gordon C.M."/>
            <person name="Jindra M."/>
            <person name="Klingler M."/>
            <person name="Lan Q."/>
            <person name="Lattorff H.M."/>
            <person name="Laudet V."/>
            <person name="von Levetsow C."/>
            <person name="Liu Z."/>
            <person name="Lutz R."/>
            <person name="Lynch J.A."/>
            <person name="da Fonseca R.N."/>
            <person name="Posnien N."/>
            <person name="Reuter R."/>
            <person name="Roth S."/>
            <person name="Savard J."/>
            <person name="Schinko J.B."/>
            <person name="Schmitt C."/>
            <person name="Schoppmeier M."/>
            <person name="Schroder R."/>
            <person name="Shippy T.D."/>
            <person name="Simonnet F."/>
            <person name="Marques-Souza H."/>
            <person name="Tautz D."/>
            <person name="Tomoyasu Y."/>
            <person name="Trauner J."/>
            <person name="Van der Zee M."/>
            <person name="Vervoort M."/>
            <person name="Wittkopp N."/>
            <person name="Wimmer E.A."/>
            <person name="Yang X."/>
            <person name="Jones A.K."/>
            <person name="Sattelle D.B."/>
            <person name="Ebert P.R."/>
            <person name="Nelson D."/>
            <person name="Scott J.G."/>
            <person name="Beeman R.W."/>
            <person name="Muthukrishnan S."/>
            <person name="Kramer K.J."/>
            <person name="Arakane Y."/>
            <person name="Beeman R.W."/>
            <person name="Zhu Q."/>
            <person name="Hogenkamp D."/>
            <person name="Dixit R."/>
            <person name="Oppert B."/>
            <person name="Jiang H."/>
            <person name="Zou Z."/>
            <person name="Marshall J."/>
            <person name="Elpidina E."/>
            <person name="Vinokurov K."/>
            <person name="Oppert C."/>
            <person name="Zou Z."/>
            <person name="Evans J."/>
            <person name="Lu Z."/>
            <person name="Zhao P."/>
            <person name="Sumathipala N."/>
            <person name="Altincicek B."/>
            <person name="Vilcinskas A."/>
            <person name="Williams M."/>
            <person name="Hultmark D."/>
            <person name="Hetru C."/>
            <person name="Jiang H."/>
            <person name="Grimmelikhuijzen C.J."/>
            <person name="Hauser F."/>
            <person name="Cazzamali G."/>
            <person name="Williamson M."/>
            <person name="Park Y."/>
            <person name="Li B."/>
            <person name="Tanaka Y."/>
            <person name="Predel R."/>
            <person name="Neupert S."/>
            <person name="Schachtner J."/>
            <person name="Verleyen P."/>
            <person name="Raible F."/>
            <person name="Bork P."/>
            <person name="Friedrich M."/>
            <person name="Walden K.K."/>
            <person name="Robertson H.M."/>
            <person name="Angeli S."/>
            <person name="Foret S."/>
            <person name="Bucher G."/>
            <person name="Schuetz S."/>
            <person name="Maleszka R."/>
            <person name="Wimmer E.A."/>
            <person name="Beeman R.W."/>
            <person name="Lorenzen M."/>
            <person name="Tomoyasu Y."/>
            <person name="Miller S.C."/>
            <person name="Grossmann D."/>
            <person name="Bucher G."/>
        </authorList>
    </citation>
    <scope>NUCLEOTIDE SEQUENCE [LARGE SCALE GENOMIC DNA]</scope>
    <source>
        <strain evidence="16 17">Georgia GA2</strain>
    </source>
</reference>
<dbReference type="Pfam" id="PF00063">
    <property type="entry name" value="Myosin_head"/>
    <property type="match status" value="1"/>
</dbReference>
<sequence>MNLKELPSPGERYLVEDCLGVGAFGSVHSARDTQADNKQVAIKVQKHTKKFEKYIQHEYKVLKDLSWHGNLVDFYGIFRKEDDVWFVLEICSSCCVMDLVQNLLDKNRRMREEHIAYILKEVVKAAIFLHENCCIHRDIRGSNILLTNNGDVKLGDFGFSCFLNDVLGGTNDCVGSPCWMAPEVVTCKRTKRNYGNRVDVWSLGITAIELGDGTAPYQSMPPSRILFQIVTNPPPTLYRKFNWSENYIDFINECLVKNAEHRPYMVEVINHPFLQQVPENNYHLTLEIKTLINDLEVVPSVRTKSAEVVVIEDYIKCGLDGGLEKILAEDLASLDSLQEEDVMKLLEARFKSGQFQTFIGEILLILNPNEKKDIYGDEFHRKYQMKSRSDNEPHIFAIADSAYQNALHHHISQKIVLSGESGSGKTTNFFHLLNHLIYLGQNDNINLQRIVNAVKLIHSLTHALTPINNYSTRCVFKVDIKFGNTGKVSGAIFNVFQLEKWRVSSTDSVQGTFYFLYSVYEGLKINKKLEKYLLNSDFEYKYLKKCEDTNDEVKVDLIDFKQMLKFFEDFEFNDSEIDTILSITSAILILGEMSFVEADLESGDKECVEKIAQLLQIDPCKFHWALANYCLIKKDVIIRKKNTEDEAKSVRDALANNLYLRLVDYIVNTINNRLSAGRKIFGETYSVQILDYFGFECFKENYLSQLFVNCFNEQMHYYYTQRNFYWEYLDMKDEDLNFNTSSNYYDNKSCLDELLGKPEGVFSIIDEVSKMNQNEKHVINFIENSDLKFVKVVGNLDFAVAHYTGTVTYKGCDICEKNRDFLPAEVIETLRLSDNPTVKLLFTNKLNRTGNLIVDAPDRSKYKFTSKKLTHNQYSQIKHLTTSLRKFKALGVELLKDLSKGCTHFVRCVRTDLHQVPKNFDCGLVKQQIRALEVVETAKLRQNGYSYRTSFHEFLRRYKFLAFDFNENVETTKENCRLLLIRLGVEGWDVGKSKVFLKYYVEEYLTRLFETQVKKIIKIQSILRRFLAKCLVTKHLQNKGEKCILGHVQAEKYRMTEEEAAIIIQKAYRESTVKKSYQDFAEDYKILDEETCGFIRKFALKWKNNTVFRILFLYKSVRHQDCFNFSQQVHLYNIGIFYELEELNQAISLDNIDSKANISVWLGEYSVAVQKMPFRLDEIPFCDTSEMSNFVLNYELLDEKNDSWDLPYRWRNLISSKFDQAVQTKIPIASPFARDSIQEEENVNRKNTKNKTVDDNFLHNKEMLKKTMKEEKETKTFSKNEEKINFNSKLANEDFDYIKSPLTKKLKRIDPVTELKQIGQKTASENEPPFNFQGMLRKTNFKKEVKIEDNNVKVLPYSLRKTGINGVEGKTYESAEARNNRNINNIQYTCDRKKIKIHLAPGVVLEGFEVEI</sequence>
<gene>
    <name evidence="16" type="primary">AUGUSTUS-3.0.2_14087</name>
    <name evidence="16" type="ORF">TcasGA2_TC014087</name>
</gene>
<reference evidence="16 17" key="2">
    <citation type="journal article" date="2010" name="Nucleic Acids Res.">
        <title>BeetleBase in 2010: revisions to provide comprehensive genomic information for Tribolium castaneum.</title>
        <authorList>
            <person name="Kim H.S."/>
            <person name="Murphy T."/>
            <person name="Xia J."/>
            <person name="Caragea D."/>
            <person name="Park Y."/>
            <person name="Beeman R.W."/>
            <person name="Lorenzen M.D."/>
            <person name="Butcher S."/>
            <person name="Manak J.R."/>
            <person name="Brown S.J."/>
        </authorList>
    </citation>
    <scope>GENOME REANNOTATION</scope>
    <source>
        <strain evidence="16 17">Georgia GA2</strain>
    </source>
</reference>
<dbReference type="SUPFAM" id="SSF56112">
    <property type="entry name" value="Protein kinase-like (PK-like)"/>
    <property type="match status" value="1"/>
</dbReference>
<dbReference type="Gene3D" id="1.20.5.190">
    <property type="match status" value="1"/>
</dbReference>
<feature type="region of interest" description="Actin-binding" evidence="12">
    <location>
        <begin position="891"/>
        <end position="913"/>
    </location>
</feature>
<dbReference type="GO" id="GO:0016459">
    <property type="term" value="C:myosin complex"/>
    <property type="evidence" value="ECO:0007669"/>
    <property type="project" value="UniProtKB-KW"/>
</dbReference>
<evidence type="ECO:0000256" key="10">
    <source>
        <dbReference type="ARBA" id="ARBA00023212"/>
    </source>
</evidence>
<evidence type="ECO:0000313" key="16">
    <source>
        <dbReference type="EMBL" id="EFA03943.2"/>
    </source>
</evidence>
<comment type="similarity">
    <text evidence="12">Belongs to the TRAFAC class myosin-kinesin ATPase superfamily. Myosin family.</text>
</comment>
<evidence type="ECO:0000256" key="7">
    <source>
        <dbReference type="ARBA" id="ARBA00023123"/>
    </source>
</evidence>
<evidence type="ECO:0000256" key="9">
    <source>
        <dbReference type="ARBA" id="ARBA00023203"/>
    </source>
</evidence>
<dbReference type="Gene3D" id="6.20.240.20">
    <property type="match status" value="1"/>
</dbReference>
<dbReference type="GO" id="GO:0005524">
    <property type="term" value="F:ATP binding"/>
    <property type="evidence" value="ECO:0007669"/>
    <property type="project" value="UniProtKB-UniRule"/>
</dbReference>
<dbReference type="Pfam" id="PF00069">
    <property type="entry name" value="Pkinase"/>
    <property type="match status" value="1"/>
</dbReference>
<dbReference type="PROSITE" id="PS00109">
    <property type="entry name" value="PROTEIN_KINASE_TYR"/>
    <property type="match status" value="1"/>
</dbReference>
<dbReference type="InterPro" id="IPR008266">
    <property type="entry name" value="Tyr_kinase_AS"/>
</dbReference>
<keyword evidence="5 12" id="KW-0547">Nucleotide-binding</keyword>
<dbReference type="InterPro" id="IPR011009">
    <property type="entry name" value="Kinase-like_dom_sf"/>
</dbReference>
<dbReference type="STRING" id="7070.D6WK70"/>
<keyword evidence="8 12" id="KW-0505">Motor protein</keyword>
<dbReference type="SMART" id="SM00220">
    <property type="entry name" value="S_TKc"/>
    <property type="match status" value="1"/>
</dbReference>
<dbReference type="InterPro" id="IPR000719">
    <property type="entry name" value="Prot_kinase_dom"/>
</dbReference>
<dbReference type="InParanoid" id="D6WK70"/>
<proteinExistence type="inferred from homology"/>
<dbReference type="InterPro" id="IPR036961">
    <property type="entry name" value="Kinesin_motor_dom_sf"/>
</dbReference>
<evidence type="ECO:0000256" key="13">
    <source>
        <dbReference type="PROSITE-ProRule" id="PRU10141"/>
    </source>
</evidence>
<dbReference type="Gene3D" id="1.10.10.820">
    <property type="match status" value="1"/>
</dbReference>
<dbReference type="InterPro" id="IPR017441">
    <property type="entry name" value="Protein_kinase_ATP_BS"/>
</dbReference>
<dbReference type="GO" id="GO:0030832">
    <property type="term" value="P:regulation of actin filament length"/>
    <property type="evidence" value="ECO:0000318"/>
    <property type="project" value="GO_Central"/>
</dbReference>
<evidence type="ECO:0000259" key="15">
    <source>
        <dbReference type="PROSITE" id="PS51456"/>
    </source>
</evidence>
<dbReference type="GO" id="GO:0003779">
    <property type="term" value="F:actin binding"/>
    <property type="evidence" value="ECO:0007669"/>
    <property type="project" value="UniProtKB-KW"/>
</dbReference>
<evidence type="ECO:0000256" key="4">
    <source>
        <dbReference type="ARBA" id="ARBA00022737"/>
    </source>
</evidence>
<dbReference type="GO" id="GO:0004713">
    <property type="term" value="F:protein tyrosine kinase activity"/>
    <property type="evidence" value="ECO:0007669"/>
    <property type="project" value="InterPro"/>
</dbReference>
<evidence type="ECO:0000259" key="14">
    <source>
        <dbReference type="PROSITE" id="PS50011"/>
    </source>
</evidence>
<dbReference type="GO" id="GO:0042995">
    <property type="term" value="C:cell projection"/>
    <property type="evidence" value="ECO:0007669"/>
    <property type="project" value="UniProtKB-SubCell"/>
</dbReference>
<comment type="subcellular location">
    <subcellularLocation>
        <location evidence="2">Cell projection</location>
    </subcellularLocation>
    <subcellularLocation>
        <location evidence="1">Cytoplasm</location>
        <location evidence="1">Cytoskeleton</location>
    </subcellularLocation>
</comment>
<dbReference type="eggNOG" id="KOG4229">
    <property type="taxonomic scope" value="Eukaryota"/>
</dbReference>
<evidence type="ECO:0000256" key="12">
    <source>
        <dbReference type="PROSITE-ProRule" id="PRU00782"/>
    </source>
</evidence>
<dbReference type="SMART" id="SM00219">
    <property type="entry name" value="TyrKc"/>
    <property type="match status" value="1"/>
</dbReference>
<dbReference type="PANTHER" id="PTHR46256:SF2">
    <property type="entry name" value="NEITHER INACTIVATION NOR AFTERPOTENTIAL PROTEIN C"/>
    <property type="match status" value="1"/>
</dbReference>
<dbReference type="Gene3D" id="1.20.120.720">
    <property type="entry name" value="Myosin VI head, motor domain, U50 subdomain"/>
    <property type="match status" value="1"/>
</dbReference>
<feature type="domain" description="Myosin motor" evidence="15">
    <location>
        <begin position="326"/>
        <end position="1013"/>
    </location>
</feature>
<dbReference type="KEGG" id="tca:656684"/>
<evidence type="ECO:0000256" key="6">
    <source>
        <dbReference type="ARBA" id="ARBA00022840"/>
    </source>
</evidence>
<dbReference type="GO" id="GO:0004674">
    <property type="term" value="F:protein serine/threonine kinase activity"/>
    <property type="evidence" value="ECO:0000318"/>
    <property type="project" value="GO_Central"/>
</dbReference>
<evidence type="ECO:0000256" key="3">
    <source>
        <dbReference type="ARBA" id="ARBA00022490"/>
    </source>
</evidence>
<dbReference type="PROSITE" id="PS51456">
    <property type="entry name" value="MYOSIN_MOTOR"/>
    <property type="match status" value="1"/>
</dbReference>
<keyword evidence="3" id="KW-0963">Cytoplasm</keyword>
<dbReference type="Gene3D" id="1.20.58.530">
    <property type="match status" value="1"/>
</dbReference>
<keyword evidence="7 12" id="KW-0518">Myosin</keyword>
<name>D6WK70_TRICA</name>
<keyword evidence="4" id="KW-0677">Repeat</keyword>
<dbReference type="InterPro" id="IPR027417">
    <property type="entry name" value="P-loop_NTPase"/>
</dbReference>
<feature type="binding site" evidence="13">
    <location>
        <position position="43"/>
    </location>
    <ligand>
        <name>ATP</name>
        <dbReference type="ChEBI" id="CHEBI:30616"/>
    </ligand>
</feature>
<dbReference type="EMBL" id="KQ971342">
    <property type="protein sequence ID" value="EFA03943.2"/>
    <property type="molecule type" value="Genomic_DNA"/>
</dbReference>
<evidence type="ECO:0000313" key="17">
    <source>
        <dbReference type="Proteomes" id="UP000007266"/>
    </source>
</evidence>
<evidence type="ECO:0000256" key="5">
    <source>
        <dbReference type="ARBA" id="ARBA00022741"/>
    </source>
</evidence>
<dbReference type="eggNOG" id="KOG0587">
    <property type="taxonomic scope" value="Eukaryota"/>
</dbReference>
<dbReference type="OrthoDB" id="6108017at2759"/>
<dbReference type="FunCoup" id="D6WK70">
    <property type="interactions" value="30"/>
</dbReference>
<dbReference type="PROSITE" id="PS00107">
    <property type="entry name" value="PROTEIN_KINASE_ATP"/>
    <property type="match status" value="1"/>
</dbReference>
<dbReference type="SUPFAM" id="SSF52540">
    <property type="entry name" value="P-loop containing nucleoside triphosphate hydrolases"/>
    <property type="match status" value="1"/>
</dbReference>
<keyword evidence="11" id="KW-0966">Cell projection</keyword>
<evidence type="ECO:0000256" key="1">
    <source>
        <dbReference type="ARBA" id="ARBA00004245"/>
    </source>
</evidence>
<dbReference type="HOGENOM" id="CLU_000192_10_2_1"/>
<dbReference type="SMART" id="SM00242">
    <property type="entry name" value="MYSc"/>
    <property type="match status" value="1"/>
</dbReference>
<feature type="domain" description="Protein kinase" evidence="14">
    <location>
        <begin position="13"/>
        <end position="274"/>
    </location>
</feature>
<accession>D6WK70</accession>
<dbReference type="InterPro" id="IPR052409">
    <property type="entry name" value="Myosin-III_kinase_activity"/>
</dbReference>
<protein>
    <submittedName>
        <fullName evidence="16">Neither inactivation nor afterpotential protein C-like Protein</fullName>
    </submittedName>
</protein>
<keyword evidence="17" id="KW-1185">Reference proteome</keyword>
<evidence type="ECO:0000256" key="8">
    <source>
        <dbReference type="ARBA" id="ARBA00023175"/>
    </source>
</evidence>
<dbReference type="PROSITE" id="PS50096">
    <property type="entry name" value="IQ"/>
    <property type="match status" value="1"/>
</dbReference>
<organism evidence="16 17">
    <name type="scientific">Tribolium castaneum</name>
    <name type="common">Red flour beetle</name>
    <dbReference type="NCBI Taxonomy" id="7070"/>
    <lineage>
        <taxon>Eukaryota</taxon>
        <taxon>Metazoa</taxon>
        <taxon>Ecdysozoa</taxon>
        <taxon>Arthropoda</taxon>
        <taxon>Hexapoda</taxon>
        <taxon>Insecta</taxon>
        <taxon>Pterygota</taxon>
        <taxon>Neoptera</taxon>
        <taxon>Endopterygota</taxon>
        <taxon>Coleoptera</taxon>
        <taxon>Polyphaga</taxon>
        <taxon>Cucujiformia</taxon>
        <taxon>Tenebrionidae</taxon>
        <taxon>Tenebrionidae incertae sedis</taxon>
        <taxon>Tribolium</taxon>
    </lineage>
</organism>